<evidence type="ECO:0000313" key="3">
    <source>
        <dbReference type="Proteomes" id="UP000738359"/>
    </source>
</evidence>
<feature type="chain" id="PRO_5040125023" evidence="1">
    <location>
        <begin position="18"/>
        <end position="120"/>
    </location>
</feature>
<keyword evidence="3" id="KW-1185">Reference proteome</keyword>
<evidence type="ECO:0000256" key="1">
    <source>
        <dbReference type="SAM" id="SignalP"/>
    </source>
</evidence>
<dbReference type="Proteomes" id="UP000738359">
    <property type="component" value="Unassembled WGS sequence"/>
</dbReference>
<comment type="caution">
    <text evidence="2">The sequence shown here is derived from an EMBL/GenBank/DDBJ whole genome shotgun (WGS) entry which is preliminary data.</text>
</comment>
<sequence>MRFTLAAGAALISTAAAFQLNDVPFIKTLTGPSNAANNGAPYPFRAYSRCELRVDGARPSLSAVRKIAGSDFECHQRNNKNGTFCTVKSTVTNMSSTQFALVTVQLCAKYKGALQLMQES</sequence>
<keyword evidence="1" id="KW-0732">Signal</keyword>
<accession>A0A9P6J4Y3</accession>
<protein>
    <submittedName>
        <fullName evidence="2">Uncharacterized protein</fullName>
    </submittedName>
</protein>
<proteinExistence type="predicted"/>
<organism evidence="2 3">
    <name type="scientific">Mortierella alpina</name>
    <name type="common">Oleaginous fungus</name>
    <name type="synonym">Mortierella renispora</name>
    <dbReference type="NCBI Taxonomy" id="64518"/>
    <lineage>
        <taxon>Eukaryota</taxon>
        <taxon>Fungi</taxon>
        <taxon>Fungi incertae sedis</taxon>
        <taxon>Mucoromycota</taxon>
        <taxon>Mortierellomycotina</taxon>
        <taxon>Mortierellomycetes</taxon>
        <taxon>Mortierellales</taxon>
        <taxon>Mortierellaceae</taxon>
        <taxon>Mortierella</taxon>
    </lineage>
</organism>
<gene>
    <name evidence="2" type="ORF">BGZ70_007822</name>
</gene>
<evidence type="ECO:0000313" key="2">
    <source>
        <dbReference type="EMBL" id="KAF9962871.1"/>
    </source>
</evidence>
<name>A0A9P6J4Y3_MORAP</name>
<feature type="signal peptide" evidence="1">
    <location>
        <begin position="1"/>
        <end position="17"/>
    </location>
</feature>
<dbReference type="EMBL" id="JAAAHY010000518">
    <property type="protein sequence ID" value="KAF9962871.1"/>
    <property type="molecule type" value="Genomic_DNA"/>
</dbReference>
<dbReference type="AlphaFoldDB" id="A0A9P6J4Y3"/>
<reference evidence="2" key="1">
    <citation type="journal article" date="2020" name="Fungal Divers.">
        <title>Resolving the Mortierellaceae phylogeny through synthesis of multi-gene phylogenetics and phylogenomics.</title>
        <authorList>
            <person name="Vandepol N."/>
            <person name="Liber J."/>
            <person name="Desiro A."/>
            <person name="Na H."/>
            <person name="Kennedy M."/>
            <person name="Barry K."/>
            <person name="Grigoriev I.V."/>
            <person name="Miller A.N."/>
            <person name="O'Donnell K."/>
            <person name="Stajich J.E."/>
            <person name="Bonito G."/>
        </authorList>
    </citation>
    <scope>NUCLEOTIDE SEQUENCE</scope>
    <source>
        <strain evidence="2">CK1249</strain>
    </source>
</reference>
<dbReference type="OrthoDB" id="2425890at2759"/>